<protein>
    <recommendedName>
        <fullName evidence="4">AB hydrolase-1 domain-containing protein</fullName>
    </recommendedName>
</protein>
<dbReference type="InterPro" id="IPR029058">
    <property type="entry name" value="AB_hydrolase_fold"/>
</dbReference>
<dbReference type="PANTHER" id="PTHR43329">
    <property type="entry name" value="EPOXIDE HYDROLASE"/>
    <property type="match status" value="1"/>
</dbReference>
<feature type="region of interest" description="Disordered" evidence="3">
    <location>
        <begin position="159"/>
        <end position="179"/>
    </location>
</feature>
<evidence type="ECO:0000256" key="3">
    <source>
        <dbReference type="SAM" id="MobiDB-lite"/>
    </source>
</evidence>
<accession>A0A8K0PAR4</accession>
<dbReference type="GO" id="GO:0016787">
    <property type="term" value="F:hydrolase activity"/>
    <property type="evidence" value="ECO:0007669"/>
    <property type="project" value="UniProtKB-KW"/>
</dbReference>
<proteinExistence type="inferred from homology"/>
<dbReference type="PRINTS" id="PR00412">
    <property type="entry name" value="EPOXHYDRLASE"/>
</dbReference>
<comment type="similarity">
    <text evidence="2">Belongs to the AB hydrolase superfamily. Epoxide hydrolase family.</text>
</comment>
<dbReference type="Pfam" id="PF00561">
    <property type="entry name" value="Abhydrolase_1"/>
    <property type="match status" value="1"/>
</dbReference>
<keyword evidence="1" id="KW-0378">Hydrolase</keyword>
<keyword evidence="6" id="KW-1185">Reference proteome</keyword>
<dbReference type="SUPFAM" id="SSF53474">
    <property type="entry name" value="alpha/beta-Hydrolases"/>
    <property type="match status" value="1"/>
</dbReference>
<evidence type="ECO:0000313" key="6">
    <source>
        <dbReference type="Proteomes" id="UP000809789"/>
    </source>
</evidence>
<evidence type="ECO:0000313" key="5">
    <source>
        <dbReference type="EMBL" id="KAG8624915.1"/>
    </source>
</evidence>
<evidence type="ECO:0000259" key="4">
    <source>
        <dbReference type="Pfam" id="PF00561"/>
    </source>
</evidence>
<dbReference type="AlphaFoldDB" id="A0A8K0PAR4"/>
<dbReference type="InterPro" id="IPR000073">
    <property type="entry name" value="AB_hydrolase_1"/>
</dbReference>
<dbReference type="Gene3D" id="3.40.50.1820">
    <property type="entry name" value="alpha/beta hydrolase"/>
    <property type="match status" value="1"/>
</dbReference>
<feature type="domain" description="AB hydrolase-1" evidence="4">
    <location>
        <begin position="50"/>
        <end position="117"/>
    </location>
</feature>
<evidence type="ECO:0000256" key="2">
    <source>
        <dbReference type="ARBA" id="ARBA00038334"/>
    </source>
</evidence>
<dbReference type="EMBL" id="JAESVG020000008">
    <property type="protein sequence ID" value="KAG8624915.1"/>
    <property type="molecule type" value="Genomic_DNA"/>
</dbReference>
<dbReference type="InterPro" id="IPR000639">
    <property type="entry name" value="Epox_hydrolase-like"/>
</dbReference>
<comment type="caution">
    <text evidence="5">The sequence shown here is derived from an EMBL/GenBank/DDBJ whole genome shotgun (WGS) entry which is preliminary data.</text>
</comment>
<sequence length="179" mass="19752">MPAGSPYDSIEKSRWLTQRINIAGSPSTPTDVTINYLSCPPPEGTSSKGTILLIHGYPETWYQFRHVITPLSDAGYHVIVPDYRGAGTSSHPRDGYDKVTMATDIHTLLTEHLGIEEKRIAEEQALEMYTDVKAVTVAKSPSRMAKNIMKKSICSPTANLRGEPRLNFPPSRAPSKKLS</sequence>
<name>A0A8K0PAR4_9PEZI</name>
<reference evidence="5" key="1">
    <citation type="submission" date="2021-07" db="EMBL/GenBank/DDBJ databases">
        <title>Elsinoe batatas strain:CRI-CJ2 Genome sequencing and assembly.</title>
        <authorList>
            <person name="Huang L."/>
        </authorList>
    </citation>
    <scope>NUCLEOTIDE SEQUENCE</scope>
    <source>
        <strain evidence="5">CRI-CJ2</strain>
    </source>
</reference>
<dbReference type="Proteomes" id="UP000809789">
    <property type="component" value="Unassembled WGS sequence"/>
</dbReference>
<dbReference type="OrthoDB" id="408373at2759"/>
<gene>
    <name evidence="5" type="ORF">KVT40_006666</name>
</gene>
<evidence type="ECO:0000256" key="1">
    <source>
        <dbReference type="ARBA" id="ARBA00022801"/>
    </source>
</evidence>
<organism evidence="5 6">
    <name type="scientific">Elsinoe batatas</name>
    <dbReference type="NCBI Taxonomy" id="2601811"/>
    <lineage>
        <taxon>Eukaryota</taxon>
        <taxon>Fungi</taxon>
        <taxon>Dikarya</taxon>
        <taxon>Ascomycota</taxon>
        <taxon>Pezizomycotina</taxon>
        <taxon>Dothideomycetes</taxon>
        <taxon>Dothideomycetidae</taxon>
        <taxon>Myriangiales</taxon>
        <taxon>Elsinoaceae</taxon>
        <taxon>Elsinoe</taxon>
    </lineage>
</organism>